<dbReference type="FunFam" id="3.40.50.1100:FF:000004">
    <property type="entry name" value="Tryptophan synthase beta chain"/>
    <property type="match status" value="1"/>
</dbReference>
<evidence type="ECO:0000256" key="5">
    <source>
        <dbReference type="ARBA" id="ARBA00022822"/>
    </source>
</evidence>
<dbReference type="Gene3D" id="3.40.50.1100">
    <property type="match status" value="2"/>
</dbReference>
<keyword evidence="4" id="KW-0028">Amino-acid biosynthesis</keyword>
<dbReference type="PIRSF" id="PIRSF001413">
    <property type="entry name" value="Trp_syn_beta"/>
    <property type="match status" value="1"/>
</dbReference>
<dbReference type="InterPro" id="IPR006654">
    <property type="entry name" value="Trp_synth_beta"/>
</dbReference>
<feature type="domain" description="Tryptophan synthase beta chain-like PALP" evidence="10">
    <location>
        <begin position="100"/>
        <end position="423"/>
    </location>
</feature>
<name>A0A644W418_9ZZZZ</name>
<dbReference type="Pfam" id="PF00291">
    <property type="entry name" value="PALP"/>
    <property type="match status" value="1"/>
</dbReference>
<evidence type="ECO:0000256" key="6">
    <source>
        <dbReference type="ARBA" id="ARBA00022898"/>
    </source>
</evidence>
<comment type="cofactor">
    <cofactor evidence="1">
        <name>pyridoxal 5'-phosphate</name>
        <dbReference type="ChEBI" id="CHEBI:597326"/>
    </cofactor>
</comment>
<keyword evidence="6" id="KW-0663">Pyridoxal phosphate</keyword>
<evidence type="ECO:0000256" key="3">
    <source>
        <dbReference type="ARBA" id="ARBA00012043"/>
    </source>
</evidence>
<evidence type="ECO:0000256" key="4">
    <source>
        <dbReference type="ARBA" id="ARBA00022605"/>
    </source>
</evidence>
<comment type="pathway">
    <text evidence="2">Amino-acid biosynthesis; L-tryptophan biosynthesis; L-tryptophan from chorismate: step 5/5.</text>
</comment>
<dbReference type="GO" id="GO:0005737">
    <property type="term" value="C:cytoplasm"/>
    <property type="evidence" value="ECO:0007669"/>
    <property type="project" value="TreeGrafter"/>
</dbReference>
<dbReference type="UniPathway" id="UPA00035">
    <property type="reaction ID" value="UER00044"/>
</dbReference>
<keyword evidence="5" id="KW-0822">Tryptophan biosynthesis</keyword>
<keyword evidence="7" id="KW-0057">Aromatic amino acid biosynthesis</keyword>
<evidence type="ECO:0000256" key="1">
    <source>
        <dbReference type="ARBA" id="ARBA00001933"/>
    </source>
</evidence>
<gene>
    <name evidence="11" type="primary">trpB_25</name>
    <name evidence="11" type="ORF">SDC9_44710</name>
</gene>
<proteinExistence type="inferred from homology"/>
<evidence type="ECO:0000313" key="11">
    <source>
        <dbReference type="EMBL" id="MPL98504.1"/>
    </source>
</evidence>
<dbReference type="PANTHER" id="PTHR48077:SF3">
    <property type="entry name" value="TRYPTOPHAN SYNTHASE"/>
    <property type="match status" value="1"/>
</dbReference>
<organism evidence="11">
    <name type="scientific">bioreactor metagenome</name>
    <dbReference type="NCBI Taxonomy" id="1076179"/>
    <lineage>
        <taxon>unclassified sequences</taxon>
        <taxon>metagenomes</taxon>
        <taxon>ecological metagenomes</taxon>
    </lineage>
</organism>
<dbReference type="InterPro" id="IPR006653">
    <property type="entry name" value="Trp_synth_b_CS"/>
</dbReference>
<reference evidence="11" key="1">
    <citation type="submission" date="2019-08" db="EMBL/GenBank/DDBJ databases">
        <authorList>
            <person name="Kucharzyk K."/>
            <person name="Murdoch R.W."/>
            <person name="Higgins S."/>
            <person name="Loffler F."/>
        </authorList>
    </citation>
    <scope>NUCLEOTIDE SEQUENCE</scope>
</reference>
<dbReference type="InterPro" id="IPR001926">
    <property type="entry name" value="TrpB-like_PALP"/>
</dbReference>
<evidence type="ECO:0000256" key="8">
    <source>
        <dbReference type="ARBA" id="ARBA00023239"/>
    </source>
</evidence>
<comment type="catalytic activity">
    <reaction evidence="9">
        <text>(1S,2R)-1-C-(indol-3-yl)glycerol 3-phosphate + L-serine = D-glyceraldehyde 3-phosphate + L-tryptophan + H2O</text>
        <dbReference type="Rhea" id="RHEA:10532"/>
        <dbReference type="ChEBI" id="CHEBI:15377"/>
        <dbReference type="ChEBI" id="CHEBI:33384"/>
        <dbReference type="ChEBI" id="CHEBI:57912"/>
        <dbReference type="ChEBI" id="CHEBI:58866"/>
        <dbReference type="ChEBI" id="CHEBI:59776"/>
        <dbReference type="EC" id="4.2.1.20"/>
    </reaction>
</comment>
<evidence type="ECO:0000256" key="9">
    <source>
        <dbReference type="ARBA" id="ARBA00049047"/>
    </source>
</evidence>
<dbReference type="AlphaFoldDB" id="A0A644W418"/>
<dbReference type="InterPro" id="IPR023026">
    <property type="entry name" value="Trp_synth_beta/beta-like"/>
</dbReference>
<dbReference type="EC" id="4.2.1.20" evidence="3"/>
<dbReference type="NCBIfam" id="TIGR00263">
    <property type="entry name" value="trpB"/>
    <property type="match status" value="1"/>
</dbReference>
<dbReference type="HAMAP" id="MF_00133">
    <property type="entry name" value="Trp_synth_beta"/>
    <property type="match status" value="1"/>
</dbReference>
<comment type="caution">
    <text evidence="11">The sequence shown here is derived from an EMBL/GenBank/DDBJ whole genome shotgun (WGS) entry which is preliminary data.</text>
</comment>
<dbReference type="InterPro" id="IPR036052">
    <property type="entry name" value="TrpB-like_PALP_sf"/>
</dbReference>
<dbReference type="PROSITE" id="PS00168">
    <property type="entry name" value="TRP_SYNTHASE_BETA"/>
    <property type="match status" value="1"/>
</dbReference>
<protein>
    <recommendedName>
        <fullName evidence="3">tryptophan synthase</fullName>
        <ecNumber evidence="3">4.2.1.20</ecNumber>
    </recommendedName>
</protein>
<keyword evidence="8 11" id="KW-0456">Lyase</keyword>
<dbReference type="EMBL" id="VSSQ01000612">
    <property type="protein sequence ID" value="MPL98504.1"/>
    <property type="molecule type" value="Genomic_DNA"/>
</dbReference>
<accession>A0A644W418</accession>
<dbReference type="PANTHER" id="PTHR48077">
    <property type="entry name" value="TRYPTOPHAN SYNTHASE-RELATED"/>
    <property type="match status" value="1"/>
</dbReference>
<dbReference type="SUPFAM" id="SSF53686">
    <property type="entry name" value="Tryptophan synthase beta subunit-like PLP-dependent enzymes"/>
    <property type="match status" value="1"/>
</dbReference>
<dbReference type="CDD" id="cd06446">
    <property type="entry name" value="Trp-synth_B"/>
    <property type="match status" value="1"/>
</dbReference>
<evidence type="ECO:0000256" key="2">
    <source>
        <dbReference type="ARBA" id="ARBA00004733"/>
    </source>
</evidence>
<dbReference type="GO" id="GO:0004834">
    <property type="term" value="F:tryptophan synthase activity"/>
    <property type="evidence" value="ECO:0007669"/>
    <property type="project" value="UniProtKB-EC"/>
</dbReference>
<sequence length="446" mass="49490">MLRQLSCFFVNFQYLRYNKLVFILKDYFFAKEGDYDMANIDFKRYLKQYPDKDGRFGRYGGAYLPPELIPAFKEINEAYLTICHSSQFISELRRIRKEFQGRPTPVYHCERLSRKLGNCQIYLKREDLNHTGAHKLNHCMGEGLLAKFMGKKKIIAETGAGQHGVALATAAAFFGLECDIYMGEVDIAKQAPNVARMKVLGAKVVPVTHGLKTLKEAVDAAFTAYLKEYKDTIYCIGSAVGPHPFPLIVRDFQAVVGTEAKEQFKEMTGFLPDVVTACVGGGSNAIGMFVPFLDEPVELVGVEPLGRGEKMGDNAASMSYGSEGVMHGFDSIMLKDAAGEPGPVYSIASGLDYPSVGPEHAFLREIGRVKYDSATDEEAIDAFFKLSRYEGIIPALESAHAVAYAMRRAKEMGQGSILVNLSGRGDKDLDYVIEKYGFGDNYKDFK</sequence>
<evidence type="ECO:0000256" key="7">
    <source>
        <dbReference type="ARBA" id="ARBA00023141"/>
    </source>
</evidence>
<evidence type="ECO:0000259" key="10">
    <source>
        <dbReference type="Pfam" id="PF00291"/>
    </source>
</evidence>